<organism evidence="2 3">
    <name type="scientific">Noviherbaspirillum denitrificans</name>
    <dbReference type="NCBI Taxonomy" id="1968433"/>
    <lineage>
        <taxon>Bacteria</taxon>
        <taxon>Pseudomonadati</taxon>
        <taxon>Pseudomonadota</taxon>
        <taxon>Betaproteobacteria</taxon>
        <taxon>Burkholderiales</taxon>
        <taxon>Oxalobacteraceae</taxon>
        <taxon>Noviherbaspirillum</taxon>
    </lineage>
</organism>
<proteinExistence type="predicted"/>
<protein>
    <recommendedName>
        <fullName evidence="1">AMP-dependent synthetase/ligase domain-containing protein</fullName>
    </recommendedName>
</protein>
<dbReference type="PANTHER" id="PTHR45527">
    <property type="entry name" value="NONRIBOSOMAL PEPTIDE SYNTHETASE"/>
    <property type="match status" value="1"/>
</dbReference>
<dbReference type="GO" id="GO:0043041">
    <property type="term" value="P:amino acid activation for nonribosomal peptide biosynthetic process"/>
    <property type="evidence" value="ECO:0007669"/>
    <property type="project" value="TreeGrafter"/>
</dbReference>
<dbReference type="InterPro" id="IPR042099">
    <property type="entry name" value="ANL_N_sf"/>
</dbReference>
<dbReference type="PANTHER" id="PTHR45527:SF1">
    <property type="entry name" value="FATTY ACID SYNTHASE"/>
    <property type="match status" value="1"/>
</dbReference>
<dbReference type="GO" id="GO:0044550">
    <property type="term" value="P:secondary metabolite biosynthetic process"/>
    <property type="evidence" value="ECO:0007669"/>
    <property type="project" value="TreeGrafter"/>
</dbReference>
<dbReference type="InterPro" id="IPR045851">
    <property type="entry name" value="AMP-bd_C_sf"/>
</dbReference>
<dbReference type="EMBL" id="LSTO01000001">
    <property type="protein sequence ID" value="OWW21022.1"/>
    <property type="molecule type" value="Genomic_DNA"/>
</dbReference>
<dbReference type="InterPro" id="IPR020845">
    <property type="entry name" value="AMP-binding_CS"/>
</dbReference>
<dbReference type="SUPFAM" id="SSF56801">
    <property type="entry name" value="Acetyl-CoA synthetase-like"/>
    <property type="match status" value="1"/>
</dbReference>
<dbReference type="NCBIfam" id="TIGR01733">
    <property type="entry name" value="AA-adenyl-dom"/>
    <property type="match status" value="1"/>
</dbReference>
<dbReference type="RefSeq" id="WP_088707876.1">
    <property type="nucleotide sequence ID" value="NZ_LSTO01000001.1"/>
</dbReference>
<dbReference type="Gene3D" id="3.30.300.30">
    <property type="match status" value="1"/>
</dbReference>
<dbReference type="GO" id="GO:0031177">
    <property type="term" value="F:phosphopantetheine binding"/>
    <property type="evidence" value="ECO:0007669"/>
    <property type="project" value="TreeGrafter"/>
</dbReference>
<evidence type="ECO:0000313" key="2">
    <source>
        <dbReference type="EMBL" id="OWW21022.1"/>
    </source>
</evidence>
<evidence type="ECO:0000259" key="1">
    <source>
        <dbReference type="Pfam" id="PF00501"/>
    </source>
</evidence>
<dbReference type="AlphaFoldDB" id="A0A254TI70"/>
<dbReference type="InterPro" id="IPR010071">
    <property type="entry name" value="AA_adenyl_dom"/>
</dbReference>
<comment type="caution">
    <text evidence="2">The sequence shown here is derived from an EMBL/GenBank/DDBJ whole genome shotgun (WGS) entry which is preliminary data.</text>
</comment>
<dbReference type="Gene3D" id="3.40.50.12780">
    <property type="entry name" value="N-terminal domain of ligase-like"/>
    <property type="match status" value="1"/>
</dbReference>
<dbReference type="OrthoDB" id="5480912at2"/>
<dbReference type="Proteomes" id="UP000197535">
    <property type="component" value="Unassembled WGS sequence"/>
</dbReference>
<dbReference type="InterPro" id="IPR000873">
    <property type="entry name" value="AMP-dep_synth/lig_dom"/>
</dbReference>
<dbReference type="GO" id="GO:0005737">
    <property type="term" value="C:cytoplasm"/>
    <property type="evidence" value="ECO:0007669"/>
    <property type="project" value="TreeGrafter"/>
</dbReference>
<keyword evidence="3" id="KW-1185">Reference proteome</keyword>
<feature type="domain" description="AMP-dependent synthetase/ligase" evidence="1">
    <location>
        <begin position="17"/>
        <end position="370"/>
    </location>
</feature>
<dbReference type="PROSITE" id="PS00455">
    <property type="entry name" value="AMP_BINDING"/>
    <property type="match status" value="1"/>
</dbReference>
<name>A0A254TI70_9BURK</name>
<sequence length="536" mass="57619">MNEICNADMQTLGGIVRRWALSQPDTLAVTDGRNALSFSELERKAVAVAYRLAASGVARGDRVLVLAEKTTEIVPAAIGIWKAGAIYVPVDVSSPAGRLAWLRDSIRPALVIATEVQLAAHKDTLGSIRALSFEGIRTLEPVDDFPEEQGGSRSDTAYILHTSGSTGTPKGVVMSHGAVLTYFDGHNRVLGFDAQSRCLNNAPFHFDVSIQDTFLPLSFGAGVVLTPGLPLQPLLLKRMEDYRITHLIAVATVLRLITGDGSALGRHDLGALRVVMTGAEVCDVKVINEWLQRYPGIRVINGYGPTEVNSISLVHVIEQAEEGRTEFYPIGRALPTVRTLLVNEQGASIVAPGVTGELLLGGPQLMDGYWDKPEETAAAFADIAGERYYRTGDLCHYLANGELQFDGRRDHEVKLSGRRINLTEVQAALLRVTEADNAVVGLVERDGQPVIAGVVFYAGGNAWSGARLESVRREIANLLPPYMCPRVLAVTEGGFMMSSGKADRKGALQALQQAVSGSRASYFNNRGAASFDALAA</sequence>
<reference evidence="2 3" key="1">
    <citation type="submission" date="2016-02" db="EMBL/GenBank/DDBJ databases">
        <authorList>
            <person name="Wen L."/>
            <person name="He K."/>
            <person name="Yang H."/>
        </authorList>
    </citation>
    <scope>NUCLEOTIDE SEQUENCE [LARGE SCALE GENOMIC DNA]</scope>
    <source>
        <strain evidence="2 3">TSA40</strain>
    </source>
</reference>
<dbReference type="CDD" id="cd05930">
    <property type="entry name" value="A_NRPS"/>
    <property type="match status" value="1"/>
</dbReference>
<accession>A0A254TI70</accession>
<evidence type="ECO:0000313" key="3">
    <source>
        <dbReference type="Proteomes" id="UP000197535"/>
    </source>
</evidence>
<gene>
    <name evidence="2" type="ORF">AYR66_17620</name>
</gene>
<dbReference type="Pfam" id="PF00501">
    <property type="entry name" value="AMP-binding"/>
    <property type="match status" value="1"/>
</dbReference>